<feature type="domain" description="HTH hxlR-type" evidence="4">
    <location>
        <begin position="17"/>
        <end position="108"/>
    </location>
</feature>
<dbReference type="InterPro" id="IPR036390">
    <property type="entry name" value="WH_DNA-bd_sf"/>
</dbReference>
<keyword evidence="2" id="KW-0238">DNA-binding</keyword>
<evidence type="ECO:0000313" key="6">
    <source>
        <dbReference type="Proteomes" id="UP000198145"/>
    </source>
</evidence>
<sequence length="113" mass="12503">MALPLPGNSVRGSDSGRPIMALLDLLGRRWSLRVLWELHQGPASFRELQARCEGLSPSVLNTRLGELREAQLVENGADGYQLSEQGRELALHCLPLAQWAEGWAQRLATNHPP</sequence>
<accession>A0A246FAQ3</accession>
<evidence type="ECO:0000256" key="1">
    <source>
        <dbReference type="ARBA" id="ARBA00023015"/>
    </source>
</evidence>
<comment type="caution">
    <text evidence="5">The sequence shown here is derived from an EMBL/GenBank/DDBJ whole genome shotgun (WGS) entry which is preliminary data.</text>
</comment>
<evidence type="ECO:0000259" key="4">
    <source>
        <dbReference type="PROSITE" id="PS51118"/>
    </source>
</evidence>
<protein>
    <submittedName>
        <fullName evidence="5">Transcriptional regulator</fullName>
    </submittedName>
</protein>
<dbReference type="PANTHER" id="PTHR33204:SF37">
    <property type="entry name" value="HTH-TYPE TRANSCRIPTIONAL REGULATOR YODB"/>
    <property type="match status" value="1"/>
</dbReference>
<gene>
    <name evidence="5" type="ORF">CEG18_11175</name>
</gene>
<reference evidence="5 6" key="1">
    <citation type="submission" date="2017-06" db="EMBL/GenBank/DDBJ databases">
        <title>Draft genome of Pseudomonas nitroreducens DF05.</title>
        <authorList>
            <person name="Iyer R."/>
        </authorList>
    </citation>
    <scope>NUCLEOTIDE SEQUENCE [LARGE SCALE GENOMIC DNA]</scope>
    <source>
        <strain evidence="5 6">DF05</strain>
    </source>
</reference>
<dbReference type="SUPFAM" id="SSF46785">
    <property type="entry name" value="Winged helix' DNA-binding domain"/>
    <property type="match status" value="1"/>
</dbReference>
<dbReference type="GO" id="GO:0006355">
    <property type="term" value="P:regulation of DNA-templated transcription"/>
    <property type="evidence" value="ECO:0007669"/>
    <property type="project" value="UniProtKB-ARBA"/>
</dbReference>
<keyword evidence="3" id="KW-0804">Transcription</keyword>
<dbReference type="GO" id="GO:0003677">
    <property type="term" value="F:DNA binding"/>
    <property type="evidence" value="ECO:0007669"/>
    <property type="project" value="UniProtKB-KW"/>
</dbReference>
<dbReference type="PROSITE" id="PS51118">
    <property type="entry name" value="HTH_HXLR"/>
    <property type="match status" value="1"/>
</dbReference>
<dbReference type="AlphaFoldDB" id="A0A246FAQ3"/>
<dbReference type="InterPro" id="IPR011991">
    <property type="entry name" value="ArsR-like_HTH"/>
</dbReference>
<dbReference type="Gene3D" id="1.10.10.10">
    <property type="entry name" value="Winged helix-like DNA-binding domain superfamily/Winged helix DNA-binding domain"/>
    <property type="match status" value="1"/>
</dbReference>
<dbReference type="RefSeq" id="WP_088417537.1">
    <property type="nucleotide sequence ID" value="NZ_NJBA01000003.1"/>
</dbReference>
<name>A0A246FAQ3_PSENT</name>
<dbReference type="InterPro" id="IPR036388">
    <property type="entry name" value="WH-like_DNA-bd_sf"/>
</dbReference>
<dbReference type="PANTHER" id="PTHR33204">
    <property type="entry name" value="TRANSCRIPTIONAL REGULATOR, MARR FAMILY"/>
    <property type="match status" value="1"/>
</dbReference>
<dbReference type="CDD" id="cd00090">
    <property type="entry name" value="HTH_ARSR"/>
    <property type="match status" value="1"/>
</dbReference>
<dbReference type="Proteomes" id="UP000198145">
    <property type="component" value="Unassembled WGS sequence"/>
</dbReference>
<evidence type="ECO:0000313" key="5">
    <source>
        <dbReference type="EMBL" id="OWP51407.1"/>
    </source>
</evidence>
<dbReference type="InterPro" id="IPR002577">
    <property type="entry name" value="HTH_HxlR"/>
</dbReference>
<organism evidence="5 6">
    <name type="scientific">Pseudomonas nitroreducens</name>
    <dbReference type="NCBI Taxonomy" id="46680"/>
    <lineage>
        <taxon>Bacteria</taxon>
        <taxon>Pseudomonadati</taxon>
        <taxon>Pseudomonadota</taxon>
        <taxon>Gammaproteobacteria</taxon>
        <taxon>Pseudomonadales</taxon>
        <taxon>Pseudomonadaceae</taxon>
        <taxon>Pseudomonas</taxon>
    </lineage>
</organism>
<dbReference type="EMBL" id="NJBA01000003">
    <property type="protein sequence ID" value="OWP51407.1"/>
    <property type="molecule type" value="Genomic_DNA"/>
</dbReference>
<dbReference type="eggNOG" id="COG1733">
    <property type="taxonomic scope" value="Bacteria"/>
</dbReference>
<evidence type="ECO:0000256" key="2">
    <source>
        <dbReference type="ARBA" id="ARBA00023125"/>
    </source>
</evidence>
<evidence type="ECO:0000256" key="3">
    <source>
        <dbReference type="ARBA" id="ARBA00023163"/>
    </source>
</evidence>
<dbReference type="Pfam" id="PF01638">
    <property type="entry name" value="HxlR"/>
    <property type="match status" value="1"/>
</dbReference>
<keyword evidence="1" id="KW-0805">Transcription regulation</keyword>
<proteinExistence type="predicted"/>